<name>A0A2M8GN80_9BACT</name>
<comment type="caution">
    <text evidence="2">The sequence shown here is derived from an EMBL/GenBank/DDBJ whole genome shotgun (WGS) entry which is preliminary data.</text>
</comment>
<evidence type="ECO:0000313" key="3">
    <source>
        <dbReference type="Proteomes" id="UP000229370"/>
    </source>
</evidence>
<dbReference type="Proteomes" id="UP000229370">
    <property type="component" value="Unassembled WGS sequence"/>
</dbReference>
<reference evidence="3" key="1">
    <citation type="submission" date="2017-09" db="EMBL/GenBank/DDBJ databases">
        <title>Depth-based differentiation of microbial function through sediment-hosted aquifers and enrichment of novel symbionts in the deep terrestrial subsurface.</title>
        <authorList>
            <person name="Probst A.J."/>
            <person name="Ladd B."/>
            <person name="Jarett J.K."/>
            <person name="Geller-Mcgrath D.E."/>
            <person name="Sieber C.M.K."/>
            <person name="Emerson J.B."/>
            <person name="Anantharaman K."/>
            <person name="Thomas B.C."/>
            <person name="Malmstrom R."/>
            <person name="Stieglmeier M."/>
            <person name="Klingl A."/>
            <person name="Woyke T."/>
            <person name="Ryan C.M."/>
            <person name="Banfield J.F."/>
        </authorList>
    </citation>
    <scope>NUCLEOTIDE SEQUENCE [LARGE SCALE GENOMIC DNA]</scope>
</reference>
<organism evidence="2 3">
    <name type="scientific">Candidatus Roizmanbacteria bacterium CG_4_8_14_3_um_filter_36_10</name>
    <dbReference type="NCBI Taxonomy" id="1974834"/>
    <lineage>
        <taxon>Bacteria</taxon>
        <taxon>Candidatus Roizmaniibacteriota</taxon>
    </lineage>
</organism>
<accession>A0A2M8GN80</accession>
<evidence type="ECO:0000256" key="1">
    <source>
        <dbReference type="SAM" id="Phobius"/>
    </source>
</evidence>
<protein>
    <submittedName>
        <fullName evidence="2">Uncharacterized protein</fullName>
    </submittedName>
</protein>
<dbReference type="EMBL" id="PFQK01000033">
    <property type="protein sequence ID" value="PJC81996.1"/>
    <property type="molecule type" value="Genomic_DNA"/>
</dbReference>
<keyword evidence="1" id="KW-0812">Transmembrane</keyword>
<dbReference type="AlphaFoldDB" id="A0A2M8GN80"/>
<gene>
    <name evidence="2" type="ORF">CO007_01770</name>
</gene>
<sequence>MPRQTITEASQSVPVPQWMVSMEQNRKAERITLASIIGIGLLGLATRTVIAFNTLDPHTPVINRLVEATSNNLLGLAQQLVPFAHTPELQIIEMVAGLTALAGITVGGGKLIDKASTRKKLRQLIEKTRETIIETGNITETLPIADHNIVIAPHGLPFMNAVAQIVDGSILITETWNPYEPNNKVKGEPSFPLYIKTDRPHDEDIYDVANAASARSLIIMSQTKDKFVFCDSKEADEQALLSLNSAQQSLSEEKVLPSLLFLQSKDETLFTEQLTPQEYVKTMGIKNTTIHYLNNLVINDLVLKTTDRNICLATDLARDDKMKLKSSLEKRGFRVTDHASSVLVYYKNDRKNLIETEILTYKFPEKKIFSLLDTEVEVEEVIKNKAIPICIETIMKSVISKFIKSHPHQIIDTPIETSLRERLSVQFSRKIAIDVLRKNPGETRKIINMLDFAEIPSRKLYPYSKPRHFNHWHPTGGDRLFPGDGLNGILTIGSRIRSGNLIPLSAEEIAVQYFNIPNPNQEQTTAIKIILESAEQLGIIIPSGVREFPDGKSRMTYVGIRKDIVDQAYTMLHLCS</sequence>
<keyword evidence="1" id="KW-0472">Membrane</keyword>
<proteinExistence type="predicted"/>
<feature type="transmembrane region" description="Helical" evidence="1">
    <location>
        <begin position="31"/>
        <end position="50"/>
    </location>
</feature>
<evidence type="ECO:0000313" key="2">
    <source>
        <dbReference type="EMBL" id="PJC81996.1"/>
    </source>
</evidence>
<keyword evidence="1" id="KW-1133">Transmembrane helix</keyword>